<proteinExistence type="predicted"/>
<dbReference type="EMBL" id="JAWWNJ010000026">
    <property type="protein sequence ID" value="KAK7029910.1"/>
    <property type="molecule type" value="Genomic_DNA"/>
</dbReference>
<evidence type="ECO:0000313" key="1">
    <source>
        <dbReference type="EMBL" id="KAK7029910.1"/>
    </source>
</evidence>
<dbReference type="SUPFAM" id="SSF52047">
    <property type="entry name" value="RNI-like"/>
    <property type="match status" value="1"/>
</dbReference>
<reference evidence="1 2" key="1">
    <citation type="journal article" date="2024" name="J Genomics">
        <title>Draft genome sequencing and assembly of Favolaschia claudopus CIRM-BRFM 2984 isolated from oak limbs.</title>
        <authorList>
            <person name="Navarro D."/>
            <person name="Drula E."/>
            <person name="Chaduli D."/>
            <person name="Cazenave R."/>
            <person name="Ahrendt S."/>
            <person name="Wang J."/>
            <person name="Lipzen A."/>
            <person name="Daum C."/>
            <person name="Barry K."/>
            <person name="Grigoriev I.V."/>
            <person name="Favel A."/>
            <person name="Rosso M.N."/>
            <person name="Martin F."/>
        </authorList>
    </citation>
    <scope>NUCLEOTIDE SEQUENCE [LARGE SCALE GENOMIC DNA]</scope>
    <source>
        <strain evidence="1 2">CIRM-BRFM 2984</strain>
    </source>
</reference>
<feature type="non-terminal residue" evidence="1">
    <location>
        <position position="518"/>
    </location>
</feature>
<accession>A0AAW0BSM3</accession>
<comment type="caution">
    <text evidence="1">The sequence shown here is derived from an EMBL/GenBank/DDBJ whole genome shotgun (WGS) entry which is preliminary data.</text>
</comment>
<evidence type="ECO:0000313" key="2">
    <source>
        <dbReference type="Proteomes" id="UP001362999"/>
    </source>
</evidence>
<sequence length="518" mass="57907">MHRAIVDLILSQVISYPLNWYLDEETSCRNSLAALARTCTTFRDPALNFLWRQQFTLINVLKCLPLHLWEISESGTEAHRWSRRVFRLKGPTQPADWEIPLSYALRIRQLSLQPEQLEMCASVSESMSSKLPPSRDFLFPNLTSISLDIPEESLASQARLFLGPKVVDLRLRVSRSFFTGGDDILFNLPIQYPKLRTVFFTSSHSTSAASSRMALLLRAVTQLDLKSLDGVALKHISQLETLKSLSLLGPSLKDFGHHTGSLCSASHSGAAPFPALQHLRLDETTLKLAIEFVFHLGTAEFPTRLTTRQLYTALAKHLSHTSLHTLYIGEPASYDANPLQVNFAADVIDRPTLAILFPFTNLTDVTLEAPVGFFIDDATAWDIARAWPKLEHLVLLTRWEAESENLSAIMSIHALGAFATHCPKLVRLGLTAFDARDVALPVDRDVVQSESPLEDLDVGISPLRDPVAVAQFLATIFPNLTRIQSFEEWIRSDPGNITPAPFGSPAYDRFQEWKVVQS</sequence>
<gene>
    <name evidence="1" type="ORF">R3P38DRAFT_2932342</name>
</gene>
<dbReference type="Proteomes" id="UP001362999">
    <property type="component" value="Unassembled WGS sequence"/>
</dbReference>
<evidence type="ECO:0008006" key="3">
    <source>
        <dbReference type="Google" id="ProtNLM"/>
    </source>
</evidence>
<organism evidence="1 2">
    <name type="scientific">Favolaschia claudopus</name>
    <dbReference type="NCBI Taxonomy" id="2862362"/>
    <lineage>
        <taxon>Eukaryota</taxon>
        <taxon>Fungi</taxon>
        <taxon>Dikarya</taxon>
        <taxon>Basidiomycota</taxon>
        <taxon>Agaricomycotina</taxon>
        <taxon>Agaricomycetes</taxon>
        <taxon>Agaricomycetidae</taxon>
        <taxon>Agaricales</taxon>
        <taxon>Marasmiineae</taxon>
        <taxon>Mycenaceae</taxon>
        <taxon>Favolaschia</taxon>
    </lineage>
</organism>
<protein>
    <recommendedName>
        <fullName evidence="3">F-box domain-containing protein</fullName>
    </recommendedName>
</protein>
<keyword evidence="2" id="KW-1185">Reference proteome</keyword>
<dbReference type="AlphaFoldDB" id="A0AAW0BSM3"/>
<name>A0AAW0BSM3_9AGAR</name>
<dbReference type="InterPro" id="IPR032675">
    <property type="entry name" value="LRR_dom_sf"/>
</dbReference>
<dbReference type="Gene3D" id="3.80.10.10">
    <property type="entry name" value="Ribonuclease Inhibitor"/>
    <property type="match status" value="1"/>
</dbReference>